<gene>
    <name evidence="2" type="ORF">H8S02_03100</name>
</gene>
<dbReference type="Proteomes" id="UP000641741">
    <property type="component" value="Unassembled WGS sequence"/>
</dbReference>
<feature type="compositionally biased region" description="Polar residues" evidence="1">
    <location>
        <begin position="1"/>
        <end position="10"/>
    </location>
</feature>
<dbReference type="RefSeq" id="WP_186969255.1">
    <property type="nucleotide sequence ID" value="NZ_JACOPK010000002.1"/>
</dbReference>
<sequence length="348" mass="38499">MDVPLSQSGRKPQLMLTSPDDVPLWREHPDRFAGAVAPDGAACDEWERTLDPLPVGIALDCPPVPDEEDEDTERPVTLYYIGLCKDAFRGRLHEDAAFYYLRGSETFAALRAAVLALGDICGRTVIAELTLEDDEGHLADGTDVRAAIGVLQRIGVTTVILRARSMEELSEALEKTAPYARLSLGVCVPSAWIDENLPFYNTEIVVPAEGDSVPALLRALDEKADCRSIVRDHDDFILAPDGTNAHFIDPTIDISDEIECGPRLGEDLLEAEDDSGAFKLVLETEDDLVALEECRYMISRPICLCAENADLLEKGLRVFPGLALYDGTWEQPDEVVHYWERKYGLVRL</sequence>
<reference evidence="2 3" key="1">
    <citation type="submission" date="2020-08" db="EMBL/GenBank/DDBJ databases">
        <title>Genome public.</title>
        <authorList>
            <person name="Liu C."/>
            <person name="Sun Q."/>
        </authorList>
    </citation>
    <scope>NUCLEOTIDE SEQUENCE [LARGE SCALE GENOMIC DNA]</scope>
    <source>
        <strain evidence="2 3">M2</strain>
    </source>
</reference>
<feature type="region of interest" description="Disordered" evidence="1">
    <location>
        <begin position="1"/>
        <end position="20"/>
    </location>
</feature>
<dbReference type="SUPFAM" id="SSF82282">
    <property type="entry name" value="Homocysteine S-methyltransferase"/>
    <property type="match status" value="1"/>
</dbReference>
<dbReference type="EMBL" id="JACOPK010000002">
    <property type="protein sequence ID" value="MBC5694940.1"/>
    <property type="molecule type" value="Genomic_DNA"/>
</dbReference>
<accession>A0ABR7GKV1</accession>
<keyword evidence="3" id="KW-1185">Reference proteome</keyword>
<evidence type="ECO:0000256" key="1">
    <source>
        <dbReference type="SAM" id="MobiDB-lite"/>
    </source>
</evidence>
<dbReference type="InterPro" id="IPR036589">
    <property type="entry name" value="HCY_dom_sf"/>
</dbReference>
<evidence type="ECO:0000313" key="2">
    <source>
        <dbReference type="EMBL" id="MBC5694940.1"/>
    </source>
</evidence>
<proteinExistence type="predicted"/>
<protein>
    <submittedName>
        <fullName evidence="2">Uncharacterized protein</fullName>
    </submittedName>
</protein>
<name>A0ABR7GKV1_9FIRM</name>
<comment type="caution">
    <text evidence="2">The sequence shown here is derived from an EMBL/GenBank/DDBJ whole genome shotgun (WGS) entry which is preliminary data.</text>
</comment>
<organism evidence="2 3">
    <name type="scientific">Agathobaculum hominis</name>
    <dbReference type="NCBI Taxonomy" id="2763014"/>
    <lineage>
        <taxon>Bacteria</taxon>
        <taxon>Bacillati</taxon>
        <taxon>Bacillota</taxon>
        <taxon>Clostridia</taxon>
        <taxon>Eubacteriales</taxon>
        <taxon>Butyricicoccaceae</taxon>
        <taxon>Agathobaculum</taxon>
    </lineage>
</organism>
<evidence type="ECO:0000313" key="3">
    <source>
        <dbReference type="Proteomes" id="UP000641741"/>
    </source>
</evidence>